<dbReference type="InterPro" id="IPR000387">
    <property type="entry name" value="Tyr_Pase_dom"/>
</dbReference>
<dbReference type="RefSeq" id="XP_007863176.1">
    <property type="nucleotide sequence ID" value="XM_007864985.1"/>
</dbReference>
<dbReference type="GO" id="GO:0043409">
    <property type="term" value="P:negative regulation of MAPK cascade"/>
    <property type="evidence" value="ECO:0007669"/>
    <property type="project" value="TreeGrafter"/>
</dbReference>
<organism evidence="8 9">
    <name type="scientific">Gloeophyllum trabeum (strain ATCC 11539 / FP-39264 / Madison 617)</name>
    <name type="common">Brown rot fungus</name>
    <dbReference type="NCBI Taxonomy" id="670483"/>
    <lineage>
        <taxon>Eukaryota</taxon>
        <taxon>Fungi</taxon>
        <taxon>Dikarya</taxon>
        <taxon>Basidiomycota</taxon>
        <taxon>Agaricomycotina</taxon>
        <taxon>Agaricomycetes</taxon>
        <taxon>Gloeophyllales</taxon>
        <taxon>Gloeophyllaceae</taxon>
        <taxon>Gloeophyllum</taxon>
    </lineage>
</organism>
<dbReference type="GeneID" id="19301377"/>
<comment type="similarity">
    <text evidence="1">Belongs to the protein-tyrosine phosphatase family. Non-receptor class dual specificity subfamily.</text>
</comment>
<gene>
    <name evidence="8" type="ORF">GLOTRDRAFT_126316</name>
</gene>
<dbReference type="InterPro" id="IPR000340">
    <property type="entry name" value="Dual-sp_phosphatase_cat-dom"/>
</dbReference>
<evidence type="ECO:0000256" key="5">
    <source>
        <dbReference type="SAM" id="MobiDB-lite"/>
    </source>
</evidence>
<feature type="domain" description="Tyrosine-protein phosphatase" evidence="6">
    <location>
        <begin position="31"/>
        <end position="172"/>
    </location>
</feature>
<evidence type="ECO:0000256" key="4">
    <source>
        <dbReference type="ARBA" id="ARBA00022912"/>
    </source>
</evidence>
<dbReference type="CDD" id="cd14498">
    <property type="entry name" value="DSP"/>
    <property type="match status" value="1"/>
</dbReference>
<keyword evidence="9" id="KW-1185">Reference proteome</keyword>
<dbReference type="Proteomes" id="UP000030669">
    <property type="component" value="Unassembled WGS sequence"/>
</dbReference>
<dbReference type="EMBL" id="KB469298">
    <property type="protein sequence ID" value="EPQ57824.1"/>
    <property type="molecule type" value="Genomic_DNA"/>
</dbReference>
<evidence type="ECO:0000259" key="6">
    <source>
        <dbReference type="PROSITE" id="PS50054"/>
    </source>
</evidence>
<dbReference type="SUPFAM" id="SSF52799">
    <property type="entry name" value="(Phosphotyrosine protein) phosphatases II"/>
    <property type="match status" value="1"/>
</dbReference>
<keyword evidence="3" id="KW-0378">Hydrolase</keyword>
<dbReference type="eggNOG" id="KOG1716">
    <property type="taxonomic scope" value="Eukaryota"/>
</dbReference>
<dbReference type="KEGG" id="gtr:GLOTRDRAFT_126316"/>
<dbReference type="Gene3D" id="3.90.190.10">
    <property type="entry name" value="Protein tyrosine phosphatase superfamily"/>
    <property type="match status" value="1"/>
</dbReference>
<feature type="region of interest" description="Disordered" evidence="5">
    <location>
        <begin position="1"/>
        <end position="28"/>
    </location>
</feature>
<dbReference type="PROSITE" id="PS50054">
    <property type="entry name" value="TYR_PHOSPHATASE_DUAL"/>
    <property type="match status" value="1"/>
</dbReference>
<dbReference type="PANTHER" id="PTHR10159:SF530">
    <property type="entry name" value="DUAL SPECIFICITY PROTEIN PHOSPHATASE DDB_G0271350-RELATED"/>
    <property type="match status" value="1"/>
</dbReference>
<accession>S7RWU1</accession>
<dbReference type="GO" id="GO:0005737">
    <property type="term" value="C:cytoplasm"/>
    <property type="evidence" value="ECO:0007669"/>
    <property type="project" value="TreeGrafter"/>
</dbReference>
<name>S7RWU1_GLOTA</name>
<evidence type="ECO:0000256" key="1">
    <source>
        <dbReference type="ARBA" id="ARBA00008601"/>
    </source>
</evidence>
<dbReference type="InterPro" id="IPR029021">
    <property type="entry name" value="Prot-tyrosine_phosphatase-like"/>
</dbReference>
<dbReference type="HOGENOM" id="CLU_027074_9_2_1"/>
<dbReference type="Pfam" id="PF00782">
    <property type="entry name" value="DSPc"/>
    <property type="match status" value="1"/>
</dbReference>
<dbReference type="GO" id="GO:0004725">
    <property type="term" value="F:protein tyrosine phosphatase activity"/>
    <property type="evidence" value="ECO:0007669"/>
    <property type="project" value="UniProtKB-EC"/>
</dbReference>
<protein>
    <recommendedName>
        <fullName evidence="2">protein-tyrosine-phosphatase</fullName>
        <ecNumber evidence="2">3.1.3.48</ecNumber>
    </recommendedName>
</protein>
<proteinExistence type="inferred from homology"/>
<evidence type="ECO:0000259" key="7">
    <source>
        <dbReference type="PROSITE" id="PS50056"/>
    </source>
</evidence>
<dbReference type="InterPro" id="IPR016130">
    <property type="entry name" value="Tyr_Pase_AS"/>
</dbReference>
<dbReference type="SMART" id="SM00195">
    <property type="entry name" value="DSPc"/>
    <property type="match status" value="1"/>
</dbReference>
<reference evidence="8 9" key="1">
    <citation type="journal article" date="2012" name="Science">
        <title>The Paleozoic origin of enzymatic lignin decomposition reconstructed from 31 fungal genomes.</title>
        <authorList>
            <person name="Floudas D."/>
            <person name="Binder M."/>
            <person name="Riley R."/>
            <person name="Barry K."/>
            <person name="Blanchette R.A."/>
            <person name="Henrissat B."/>
            <person name="Martinez A.T."/>
            <person name="Otillar R."/>
            <person name="Spatafora J.W."/>
            <person name="Yadav J.S."/>
            <person name="Aerts A."/>
            <person name="Benoit I."/>
            <person name="Boyd A."/>
            <person name="Carlson A."/>
            <person name="Copeland A."/>
            <person name="Coutinho P.M."/>
            <person name="de Vries R.P."/>
            <person name="Ferreira P."/>
            <person name="Findley K."/>
            <person name="Foster B."/>
            <person name="Gaskell J."/>
            <person name="Glotzer D."/>
            <person name="Gorecki P."/>
            <person name="Heitman J."/>
            <person name="Hesse C."/>
            <person name="Hori C."/>
            <person name="Igarashi K."/>
            <person name="Jurgens J.A."/>
            <person name="Kallen N."/>
            <person name="Kersten P."/>
            <person name="Kohler A."/>
            <person name="Kuees U."/>
            <person name="Kumar T.K.A."/>
            <person name="Kuo A."/>
            <person name="LaButti K."/>
            <person name="Larrondo L.F."/>
            <person name="Lindquist E."/>
            <person name="Ling A."/>
            <person name="Lombard V."/>
            <person name="Lucas S."/>
            <person name="Lundell T."/>
            <person name="Martin R."/>
            <person name="McLaughlin D.J."/>
            <person name="Morgenstern I."/>
            <person name="Morin E."/>
            <person name="Murat C."/>
            <person name="Nagy L.G."/>
            <person name="Nolan M."/>
            <person name="Ohm R.A."/>
            <person name="Patyshakuliyeva A."/>
            <person name="Rokas A."/>
            <person name="Ruiz-Duenas F.J."/>
            <person name="Sabat G."/>
            <person name="Salamov A."/>
            <person name="Samejima M."/>
            <person name="Schmutz J."/>
            <person name="Slot J.C."/>
            <person name="St John F."/>
            <person name="Stenlid J."/>
            <person name="Sun H."/>
            <person name="Sun S."/>
            <person name="Syed K."/>
            <person name="Tsang A."/>
            <person name="Wiebenga A."/>
            <person name="Young D."/>
            <person name="Pisabarro A."/>
            <person name="Eastwood D.C."/>
            <person name="Martin F."/>
            <person name="Cullen D."/>
            <person name="Grigoriev I.V."/>
            <person name="Hibbett D.S."/>
        </authorList>
    </citation>
    <scope>NUCLEOTIDE SEQUENCE [LARGE SCALE GENOMIC DNA]</scope>
    <source>
        <strain evidence="8 9">ATCC 11539</strain>
    </source>
</reference>
<evidence type="ECO:0000313" key="9">
    <source>
        <dbReference type="Proteomes" id="UP000030669"/>
    </source>
</evidence>
<keyword evidence="4" id="KW-0904">Protein phosphatase</keyword>
<dbReference type="PANTHER" id="PTHR10159">
    <property type="entry name" value="DUAL SPECIFICITY PROTEIN PHOSPHATASE"/>
    <property type="match status" value="1"/>
</dbReference>
<dbReference type="PROSITE" id="PS50056">
    <property type="entry name" value="TYR_PHOSPHATASE_2"/>
    <property type="match status" value="1"/>
</dbReference>
<dbReference type="InterPro" id="IPR020422">
    <property type="entry name" value="TYR_PHOSPHATASE_DUAL_dom"/>
</dbReference>
<dbReference type="OMA" id="MSIHFQA"/>
<evidence type="ECO:0000256" key="3">
    <source>
        <dbReference type="ARBA" id="ARBA00022801"/>
    </source>
</evidence>
<feature type="domain" description="Tyrosine specific protein phosphatases" evidence="7">
    <location>
        <begin position="85"/>
        <end position="150"/>
    </location>
</feature>
<dbReference type="PROSITE" id="PS00383">
    <property type="entry name" value="TYR_PHOSPHATASE_1"/>
    <property type="match status" value="1"/>
</dbReference>
<sequence>MQPYYTHRPRHDMPSKTRTAGPRTPARLSPDITEIIPRLYMSDLSCAENSALLAALGITHVLSAMRGAVAVPPSVQQKQIPLEDHPFAELAAHLPGATSFVRDALRDGDARVLVHCAQGVSRSASVVSAFLIAQYGWTPQQAVQYVKEKRAAAEPNFGFVAQLQEYADSIKAAGS</sequence>
<dbReference type="EC" id="3.1.3.48" evidence="2"/>
<dbReference type="OrthoDB" id="10252009at2759"/>
<dbReference type="AlphaFoldDB" id="S7RWU1"/>
<evidence type="ECO:0000256" key="2">
    <source>
        <dbReference type="ARBA" id="ARBA00013064"/>
    </source>
</evidence>
<evidence type="ECO:0000313" key="8">
    <source>
        <dbReference type="EMBL" id="EPQ57824.1"/>
    </source>
</evidence>